<evidence type="ECO:0000256" key="1">
    <source>
        <dbReference type="SAM" id="Phobius"/>
    </source>
</evidence>
<accession>A0AAV2KM34</accession>
<feature type="transmembrane region" description="Helical" evidence="1">
    <location>
        <begin position="229"/>
        <end position="253"/>
    </location>
</feature>
<feature type="transmembrane region" description="Helical" evidence="1">
    <location>
        <begin position="203"/>
        <end position="223"/>
    </location>
</feature>
<feature type="transmembrane region" description="Helical" evidence="1">
    <location>
        <begin position="6"/>
        <end position="25"/>
    </location>
</feature>
<evidence type="ECO:0000313" key="2">
    <source>
        <dbReference type="EMBL" id="CAL1589833.1"/>
    </source>
</evidence>
<keyword evidence="1" id="KW-1133">Transmembrane helix</keyword>
<sequence>MLDTLAGVLLVRGGGAILGAVVGRGMGRVCTFWLPAAFGGAAPSSHLFSSWLILLRQRVRLSLFPVRAFSLALYALLSFVFLWRMSPLFSPFSTSTDRFRSLRSSHAGLWAGFWRNRVLRSSPVVVPLRFWPVLVRRSLFAGDRLILFPVWFLSRPGLLFLIGAFARFGPWWWGFGGATPPTMGSVGLSVWDEHETDGEGSFLRQLLVMPPITSSFYLCGAVATCTGSFVILIVLGGFWLCGRLSVFCVILFVRPRLLRCFWIFPVVVSCRTKGFFGSEFPSCLAPALFSAFCPCPSGVGVCYRFESWSPVFF</sequence>
<feature type="transmembrane region" description="Helical" evidence="1">
    <location>
        <begin position="66"/>
        <end position="83"/>
    </location>
</feature>
<evidence type="ECO:0000313" key="3">
    <source>
        <dbReference type="Proteomes" id="UP001497482"/>
    </source>
</evidence>
<dbReference type="EMBL" id="OZ035841">
    <property type="protein sequence ID" value="CAL1589833.1"/>
    <property type="molecule type" value="Genomic_DNA"/>
</dbReference>
<keyword evidence="1" id="KW-0812">Transmembrane</keyword>
<reference evidence="2 3" key="1">
    <citation type="submission" date="2024-04" db="EMBL/GenBank/DDBJ databases">
        <authorList>
            <person name="Waldvogel A.-M."/>
            <person name="Schoenle A."/>
        </authorList>
    </citation>
    <scope>NUCLEOTIDE SEQUENCE [LARGE SCALE GENOMIC DNA]</scope>
</reference>
<protein>
    <recommendedName>
        <fullName evidence="4">Transmembrane protein</fullName>
    </recommendedName>
</protein>
<proteinExistence type="predicted"/>
<dbReference type="AlphaFoldDB" id="A0AAV2KM34"/>
<organism evidence="2 3">
    <name type="scientific">Knipowitschia caucasica</name>
    <name type="common">Caucasian dwarf goby</name>
    <name type="synonym">Pomatoschistus caucasicus</name>
    <dbReference type="NCBI Taxonomy" id="637954"/>
    <lineage>
        <taxon>Eukaryota</taxon>
        <taxon>Metazoa</taxon>
        <taxon>Chordata</taxon>
        <taxon>Craniata</taxon>
        <taxon>Vertebrata</taxon>
        <taxon>Euteleostomi</taxon>
        <taxon>Actinopterygii</taxon>
        <taxon>Neopterygii</taxon>
        <taxon>Teleostei</taxon>
        <taxon>Neoteleostei</taxon>
        <taxon>Acanthomorphata</taxon>
        <taxon>Gobiaria</taxon>
        <taxon>Gobiiformes</taxon>
        <taxon>Gobioidei</taxon>
        <taxon>Gobiidae</taxon>
        <taxon>Gobiinae</taxon>
        <taxon>Knipowitschia</taxon>
    </lineage>
</organism>
<evidence type="ECO:0008006" key="4">
    <source>
        <dbReference type="Google" id="ProtNLM"/>
    </source>
</evidence>
<keyword evidence="1" id="KW-0472">Membrane</keyword>
<feature type="transmembrane region" description="Helical" evidence="1">
    <location>
        <begin position="171"/>
        <end position="191"/>
    </location>
</feature>
<gene>
    <name evidence="2" type="ORF">KC01_LOCUS19444</name>
</gene>
<name>A0AAV2KM34_KNICA</name>
<keyword evidence="3" id="KW-1185">Reference proteome</keyword>
<dbReference type="Proteomes" id="UP001497482">
    <property type="component" value="Chromosome 19"/>
</dbReference>
<feature type="transmembrane region" description="Helical" evidence="1">
    <location>
        <begin position="145"/>
        <end position="165"/>
    </location>
</feature>
<feature type="transmembrane region" description="Helical" evidence="1">
    <location>
        <begin position="32"/>
        <end position="54"/>
    </location>
</feature>